<name>A0ABD2J7K3_HETSC</name>
<sequence length="167" mass="18267">MARQLALIMFVIALQIGFAEGGFFSAVTDFFDNVGQTIEKAWNDIKEPVLDAGAAILAPLSSAVSVTSLGGFLVLMAEKAVYKPHGSTTKFECGPNTNSFYKGLAEFQIEFAWGCTSKRDVVNQCCITHDACYGICGETQQNCDKVFCKKAQAYSNAAPRHDHFVFW</sequence>
<dbReference type="InterPro" id="IPR036444">
    <property type="entry name" value="PLipase_A2_dom_sf"/>
</dbReference>
<protein>
    <submittedName>
        <fullName evidence="3">Uncharacterized protein</fullName>
    </submittedName>
</protein>
<dbReference type="SUPFAM" id="SSF48619">
    <property type="entry name" value="Phospholipase A2, PLA2"/>
    <property type="match status" value="1"/>
</dbReference>
<keyword evidence="1" id="KW-1133">Transmembrane helix</keyword>
<evidence type="ECO:0000256" key="2">
    <source>
        <dbReference type="SAM" id="SignalP"/>
    </source>
</evidence>
<organism evidence="3 4">
    <name type="scientific">Heterodera schachtii</name>
    <name type="common">Sugarbeet cyst nematode worm</name>
    <name type="synonym">Tylenchus schachtii</name>
    <dbReference type="NCBI Taxonomy" id="97005"/>
    <lineage>
        <taxon>Eukaryota</taxon>
        <taxon>Metazoa</taxon>
        <taxon>Ecdysozoa</taxon>
        <taxon>Nematoda</taxon>
        <taxon>Chromadorea</taxon>
        <taxon>Rhabditida</taxon>
        <taxon>Tylenchina</taxon>
        <taxon>Tylenchomorpha</taxon>
        <taxon>Tylenchoidea</taxon>
        <taxon>Heteroderidae</taxon>
        <taxon>Heteroderinae</taxon>
        <taxon>Heterodera</taxon>
    </lineage>
</organism>
<evidence type="ECO:0000313" key="4">
    <source>
        <dbReference type="Proteomes" id="UP001620645"/>
    </source>
</evidence>
<keyword evidence="1" id="KW-0472">Membrane</keyword>
<feature type="signal peptide" evidence="2">
    <location>
        <begin position="1"/>
        <end position="21"/>
    </location>
</feature>
<evidence type="ECO:0000313" key="3">
    <source>
        <dbReference type="EMBL" id="KAL3086569.1"/>
    </source>
</evidence>
<dbReference type="InterPro" id="IPR053322">
    <property type="entry name" value="PLA2-like"/>
</dbReference>
<dbReference type="Proteomes" id="UP001620645">
    <property type="component" value="Unassembled WGS sequence"/>
</dbReference>
<comment type="caution">
    <text evidence="3">The sequence shown here is derived from an EMBL/GenBank/DDBJ whole genome shotgun (WGS) entry which is preliminary data.</text>
</comment>
<keyword evidence="4" id="KW-1185">Reference proteome</keyword>
<dbReference type="EMBL" id="JBICCN010000196">
    <property type="protein sequence ID" value="KAL3086569.1"/>
    <property type="molecule type" value="Genomic_DNA"/>
</dbReference>
<dbReference type="AlphaFoldDB" id="A0ABD2J7K3"/>
<keyword evidence="1" id="KW-0812">Transmembrane</keyword>
<reference evidence="3 4" key="1">
    <citation type="submission" date="2024-10" db="EMBL/GenBank/DDBJ databases">
        <authorList>
            <person name="Kim D."/>
        </authorList>
    </citation>
    <scope>NUCLEOTIDE SEQUENCE [LARGE SCALE GENOMIC DNA]</scope>
    <source>
        <strain evidence="3">Taebaek</strain>
    </source>
</reference>
<gene>
    <name evidence="3" type="ORF">niasHS_008089</name>
</gene>
<dbReference type="PANTHER" id="PTHR34228">
    <property type="entry name" value="PROTEIN CBG09474-RELATED"/>
    <property type="match status" value="1"/>
</dbReference>
<feature type="transmembrane region" description="Helical" evidence="1">
    <location>
        <begin position="52"/>
        <end position="75"/>
    </location>
</feature>
<feature type="chain" id="PRO_5044842376" evidence="2">
    <location>
        <begin position="22"/>
        <end position="167"/>
    </location>
</feature>
<evidence type="ECO:0000256" key="1">
    <source>
        <dbReference type="SAM" id="Phobius"/>
    </source>
</evidence>
<keyword evidence="2" id="KW-0732">Signal</keyword>
<proteinExistence type="predicted"/>
<accession>A0ABD2J7K3</accession>